<dbReference type="PANTHER" id="PTHR43386:SF25">
    <property type="entry name" value="PEPTIDE ABC TRANSPORTER PERMEASE PROTEIN"/>
    <property type="match status" value="1"/>
</dbReference>
<evidence type="ECO:0000256" key="4">
    <source>
        <dbReference type="ARBA" id="ARBA00022989"/>
    </source>
</evidence>
<dbReference type="SUPFAM" id="SSF161098">
    <property type="entry name" value="MetI-like"/>
    <property type="match status" value="1"/>
</dbReference>
<comment type="caution">
    <text evidence="7">The sequence shown here is derived from an EMBL/GenBank/DDBJ whole genome shotgun (WGS) entry which is preliminary data.</text>
</comment>
<accession>A0ABX1JMU4</accession>
<feature type="transmembrane region" description="Helical" evidence="6">
    <location>
        <begin position="89"/>
        <end position="114"/>
    </location>
</feature>
<dbReference type="Proteomes" id="UP000523795">
    <property type="component" value="Unassembled WGS sequence"/>
</dbReference>
<protein>
    <submittedName>
        <fullName evidence="7">ABC transporter permease</fullName>
    </submittedName>
</protein>
<dbReference type="EMBL" id="JAAZSR010000108">
    <property type="protein sequence ID" value="NKX50603.1"/>
    <property type="molecule type" value="Genomic_DNA"/>
</dbReference>
<dbReference type="InterPro" id="IPR050366">
    <property type="entry name" value="BP-dependent_transpt_permease"/>
</dbReference>
<gene>
    <name evidence="7" type="ORF">HER39_08485</name>
</gene>
<comment type="subcellular location">
    <subcellularLocation>
        <location evidence="1">Cell membrane</location>
        <topology evidence="1">Multi-pass membrane protein</topology>
    </subcellularLocation>
</comment>
<evidence type="ECO:0000256" key="1">
    <source>
        <dbReference type="ARBA" id="ARBA00004651"/>
    </source>
</evidence>
<sequence length="141" mass="14762">MSTAPGTTLEGPALRRNRPRPGTLSTICLGWLVFIGLFALLVPLASPFDPAAGNIVDRYLPPGAGHWLGSDQARPDPLTRLAHGARSSILAAACVAVLTATLGGTLALLAVWWGGWVVGLITRVLDFLFAFPNLLLAVLAV</sequence>
<dbReference type="InterPro" id="IPR035906">
    <property type="entry name" value="MetI-like_sf"/>
</dbReference>
<evidence type="ECO:0000256" key="2">
    <source>
        <dbReference type="ARBA" id="ARBA00022448"/>
    </source>
</evidence>
<evidence type="ECO:0000313" key="8">
    <source>
        <dbReference type="Proteomes" id="UP000523795"/>
    </source>
</evidence>
<name>A0ABX1JMU4_9MICC</name>
<keyword evidence="2" id="KW-0813">Transport</keyword>
<feature type="non-terminal residue" evidence="7">
    <location>
        <position position="141"/>
    </location>
</feature>
<feature type="transmembrane region" description="Helical" evidence="6">
    <location>
        <begin position="24"/>
        <end position="45"/>
    </location>
</feature>
<evidence type="ECO:0000256" key="3">
    <source>
        <dbReference type="ARBA" id="ARBA00022692"/>
    </source>
</evidence>
<evidence type="ECO:0000256" key="6">
    <source>
        <dbReference type="SAM" id="Phobius"/>
    </source>
</evidence>
<proteinExistence type="predicted"/>
<keyword evidence="4 6" id="KW-1133">Transmembrane helix</keyword>
<keyword evidence="3 6" id="KW-0812">Transmembrane</keyword>
<feature type="transmembrane region" description="Helical" evidence="6">
    <location>
        <begin position="120"/>
        <end position="140"/>
    </location>
</feature>
<evidence type="ECO:0000256" key="5">
    <source>
        <dbReference type="ARBA" id="ARBA00023136"/>
    </source>
</evidence>
<organism evidence="7 8">
    <name type="scientific">Arthrobacter deserti</name>
    <dbReference type="NCBI Taxonomy" id="1742687"/>
    <lineage>
        <taxon>Bacteria</taxon>
        <taxon>Bacillati</taxon>
        <taxon>Actinomycetota</taxon>
        <taxon>Actinomycetes</taxon>
        <taxon>Micrococcales</taxon>
        <taxon>Micrococcaceae</taxon>
        <taxon>Arthrobacter</taxon>
    </lineage>
</organism>
<keyword evidence="5 6" id="KW-0472">Membrane</keyword>
<keyword evidence="8" id="KW-1185">Reference proteome</keyword>
<evidence type="ECO:0000313" key="7">
    <source>
        <dbReference type="EMBL" id="NKX50603.1"/>
    </source>
</evidence>
<dbReference type="PANTHER" id="PTHR43386">
    <property type="entry name" value="OLIGOPEPTIDE TRANSPORT SYSTEM PERMEASE PROTEIN APPC"/>
    <property type="match status" value="1"/>
</dbReference>
<reference evidence="7 8" key="1">
    <citation type="submission" date="2020-04" db="EMBL/GenBank/DDBJ databases">
        <authorList>
            <person name="Liu S."/>
        </authorList>
    </citation>
    <scope>NUCLEOTIDE SEQUENCE [LARGE SCALE GENOMIC DNA]</scope>
    <source>
        <strain evidence="7 8">CGMCC 1.15091</strain>
    </source>
</reference>